<organism evidence="11">
    <name type="scientific">hydrothermal vent metagenome</name>
    <dbReference type="NCBI Taxonomy" id="652676"/>
    <lineage>
        <taxon>unclassified sequences</taxon>
        <taxon>metagenomes</taxon>
        <taxon>ecological metagenomes</taxon>
    </lineage>
</organism>
<evidence type="ECO:0000256" key="8">
    <source>
        <dbReference type="ARBA" id="ARBA00023049"/>
    </source>
</evidence>
<keyword evidence="9" id="KW-0812">Transmembrane</keyword>
<evidence type="ECO:0000259" key="10">
    <source>
        <dbReference type="SMART" id="SM00382"/>
    </source>
</evidence>
<evidence type="ECO:0000256" key="9">
    <source>
        <dbReference type="SAM" id="Phobius"/>
    </source>
</evidence>
<dbReference type="GO" id="GO:0030163">
    <property type="term" value="P:protein catabolic process"/>
    <property type="evidence" value="ECO:0007669"/>
    <property type="project" value="TreeGrafter"/>
</dbReference>
<protein>
    <submittedName>
        <fullName evidence="11">Cell division protein FtsH</fullName>
        <ecNumber evidence="11">3.4.24.-</ecNumber>
    </submittedName>
</protein>
<feature type="transmembrane region" description="Helical" evidence="9">
    <location>
        <begin position="104"/>
        <end position="124"/>
    </location>
</feature>
<feature type="transmembrane region" description="Helical" evidence="9">
    <location>
        <begin position="20"/>
        <end position="37"/>
    </location>
</feature>
<dbReference type="InterPro" id="IPR003959">
    <property type="entry name" value="ATPase_AAA_core"/>
</dbReference>
<evidence type="ECO:0000256" key="7">
    <source>
        <dbReference type="ARBA" id="ARBA00022840"/>
    </source>
</evidence>
<keyword evidence="3" id="KW-0479">Metal-binding</keyword>
<dbReference type="GO" id="GO:0005886">
    <property type="term" value="C:plasma membrane"/>
    <property type="evidence" value="ECO:0007669"/>
    <property type="project" value="TreeGrafter"/>
</dbReference>
<proteinExistence type="predicted"/>
<dbReference type="InterPro" id="IPR003960">
    <property type="entry name" value="ATPase_AAA_CS"/>
</dbReference>
<evidence type="ECO:0000256" key="1">
    <source>
        <dbReference type="ARBA" id="ARBA00001947"/>
    </source>
</evidence>
<dbReference type="GO" id="GO:0006508">
    <property type="term" value="P:proteolysis"/>
    <property type="evidence" value="ECO:0007669"/>
    <property type="project" value="UniProtKB-KW"/>
</dbReference>
<dbReference type="GO" id="GO:0004222">
    <property type="term" value="F:metalloendopeptidase activity"/>
    <property type="evidence" value="ECO:0007669"/>
    <property type="project" value="InterPro"/>
</dbReference>
<dbReference type="InterPro" id="IPR037219">
    <property type="entry name" value="Peptidase_M41-like"/>
</dbReference>
<dbReference type="SUPFAM" id="SSF52540">
    <property type="entry name" value="P-loop containing nucleoside triphosphate hydrolases"/>
    <property type="match status" value="1"/>
</dbReference>
<dbReference type="Gene3D" id="3.40.50.300">
    <property type="entry name" value="P-loop containing nucleotide triphosphate hydrolases"/>
    <property type="match status" value="1"/>
</dbReference>
<dbReference type="GO" id="GO:0046872">
    <property type="term" value="F:metal ion binding"/>
    <property type="evidence" value="ECO:0007669"/>
    <property type="project" value="UniProtKB-KW"/>
</dbReference>
<keyword evidence="8" id="KW-0482">Metalloprotease</keyword>
<dbReference type="EC" id="3.4.24.-" evidence="11"/>
<keyword evidence="2" id="KW-0645">Protease</keyword>
<name>A0A1W1CGB1_9ZZZZ</name>
<dbReference type="Pfam" id="PF17862">
    <property type="entry name" value="AAA_lid_3"/>
    <property type="match status" value="1"/>
</dbReference>
<dbReference type="PANTHER" id="PTHR23076:SF97">
    <property type="entry name" value="ATP-DEPENDENT ZINC METALLOPROTEASE YME1L1"/>
    <property type="match status" value="1"/>
</dbReference>
<keyword evidence="11" id="KW-0132">Cell division</keyword>
<dbReference type="PROSITE" id="PS00674">
    <property type="entry name" value="AAA"/>
    <property type="match status" value="1"/>
</dbReference>
<keyword evidence="9" id="KW-1133">Transmembrane helix</keyword>
<dbReference type="InterPro" id="IPR027417">
    <property type="entry name" value="P-loop_NTPase"/>
</dbReference>
<evidence type="ECO:0000256" key="5">
    <source>
        <dbReference type="ARBA" id="ARBA00022801"/>
    </source>
</evidence>
<keyword evidence="11" id="KW-0131">Cell cycle</keyword>
<dbReference type="Pfam" id="PF00004">
    <property type="entry name" value="AAA"/>
    <property type="match status" value="1"/>
</dbReference>
<evidence type="ECO:0000313" key="11">
    <source>
        <dbReference type="EMBL" id="SFV64757.1"/>
    </source>
</evidence>
<dbReference type="InterPro" id="IPR003593">
    <property type="entry name" value="AAA+_ATPase"/>
</dbReference>
<keyword evidence="6" id="KW-0862">Zinc</keyword>
<keyword evidence="5 11" id="KW-0378">Hydrolase</keyword>
<dbReference type="InterPro" id="IPR041569">
    <property type="entry name" value="AAA_lid_3"/>
</dbReference>
<dbReference type="PANTHER" id="PTHR23076">
    <property type="entry name" value="METALLOPROTEASE M41 FTSH"/>
    <property type="match status" value="1"/>
</dbReference>
<dbReference type="GO" id="GO:0005524">
    <property type="term" value="F:ATP binding"/>
    <property type="evidence" value="ECO:0007669"/>
    <property type="project" value="UniProtKB-KW"/>
</dbReference>
<dbReference type="GO" id="GO:0004176">
    <property type="term" value="F:ATP-dependent peptidase activity"/>
    <property type="evidence" value="ECO:0007669"/>
    <property type="project" value="InterPro"/>
</dbReference>
<evidence type="ECO:0000256" key="6">
    <source>
        <dbReference type="ARBA" id="ARBA00022833"/>
    </source>
</evidence>
<dbReference type="CDD" id="cd19501">
    <property type="entry name" value="RecA-like_FtsH"/>
    <property type="match status" value="1"/>
</dbReference>
<dbReference type="GO" id="GO:0051301">
    <property type="term" value="P:cell division"/>
    <property type="evidence" value="ECO:0007669"/>
    <property type="project" value="UniProtKB-KW"/>
</dbReference>
<keyword evidence="4" id="KW-0547">Nucleotide-binding</keyword>
<evidence type="ECO:0000256" key="3">
    <source>
        <dbReference type="ARBA" id="ARBA00022723"/>
    </source>
</evidence>
<evidence type="ECO:0000256" key="2">
    <source>
        <dbReference type="ARBA" id="ARBA00022670"/>
    </source>
</evidence>
<dbReference type="GO" id="GO:0016887">
    <property type="term" value="F:ATP hydrolysis activity"/>
    <property type="evidence" value="ECO:0007669"/>
    <property type="project" value="InterPro"/>
</dbReference>
<dbReference type="SMART" id="SM00382">
    <property type="entry name" value="AAA"/>
    <property type="match status" value="1"/>
</dbReference>
<sequence length="559" mass="63218">MLEMKDEFSSKLSTKKKKRIIVGLAILLLVLLAFGMLRDSDKLITHKKANNLYVENQIKRVIVDGEFIRLVTLRKTYKIYKGAINTSAFFQKYPVEVIEDSDDFYDIFSLIIILIAFGLLYRMLWQGKKEKAKNLEVEKKEIALDSNESSIEVLTSKVTFNDVAGISDVKEELEEIIDFLKEPWKYHELDIRLPKGVLLVGPPGVGKTLISKAVAGEANVPFFYQSGASFVHIYVGMGAKRVSELFQKAKEMAPSIVFIDEIDAVGKSRGAFRNDEREATLNQLLTEMDGFEDSSGVIVIGATNKIEMLDDALLRAGRFDRRIHIDLPDLADRVKILEHYLVLKPNMVNVQEVAQMTVGFSAAALDTLTNEAALHAMRAKGPMIETSDFEAVKDKVLLGKRKLRPLSKEEREIQAVYQGAKALVATWLDVEFDKITMVNSALLSEEKELFSKSQLLARIKVYLAGSLAMKRRYKEQFSNGARDIKEAKDIIHKVVYEYAMADNFIVTAKQEDILLESSVKEVNKLLESLDAALDEVSKHILRYENITGDECRDILRKIF</sequence>
<dbReference type="Gene3D" id="1.20.58.760">
    <property type="entry name" value="Peptidase M41"/>
    <property type="match status" value="1"/>
</dbReference>
<keyword evidence="7" id="KW-0067">ATP-binding</keyword>
<feature type="domain" description="AAA+ ATPase" evidence="10">
    <location>
        <begin position="193"/>
        <end position="329"/>
    </location>
</feature>
<comment type="cofactor">
    <cofactor evidence="1">
        <name>Zn(2+)</name>
        <dbReference type="ChEBI" id="CHEBI:29105"/>
    </cofactor>
</comment>
<dbReference type="SUPFAM" id="SSF140990">
    <property type="entry name" value="FtsH protease domain-like"/>
    <property type="match status" value="1"/>
</dbReference>
<evidence type="ECO:0000256" key="4">
    <source>
        <dbReference type="ARBA" id="ARBA00022741"/>
    </source>
</evidence>
<reference evidence="11" key="1">
    <citation type="submission" date="2016-10" db="EMBL/GenBank/DDBJ databases">
        <authorList>
            <person name="de Groot N.N."/>
        </authorList>
    </citation>
    <scope>NUCLEOTIDE SEQUENCE</scope>
</reference>
<keyword evidence="9" id="KW-0472">Membrane</keyword>
<accession>A0A1W1CGB1</accession>
<dbReference type="GO" id="GO:0005737">
    <property type="term" value="C:cytoplasm"/>
    <property type="evidence" value="ECO:0007669"/>
    <property type="project" value="UniProtKB-ARBA"/>
</dbReference>
<dbReference type="AlphaFoldDB" id="A0A1W1CGB1"/>
<dbReference type="EMBL" id="FPHM01000087">
    <property type="protein sequence ID" value="SFV64757.1"/>
    <property type="molecule type" value="Genomic_DNA"/>
</dbReference>
<dbReference type="FunFam" id="3.40.50.300:FF:000352">
    <property type="entry name" value="ATP-dependent zinc metalloprotease FTSH 7, chloroplastic"/>
    <property type="match status" value="1"/>
</dbReference>
<gene>
    <name evidence="11" type="ORF">MNB_SV-13-163</name>
</gene>
<dbReference type="Gene3D" id="1.10.8.60">
    <property type="match status" value="1"/>
</dbReference>